<dbReference type="OrthoDB" id="4056921at2759"/>
<evidence type="ECO:0000256" key="1">
    <source>
        <dbReference type="ARBA" id="ARBA00006379"/>
    </source>
</evidence>
<dbReference type="InterPro" id="IPR013255">
    <property type="entry name" value="Spc25_C"/>
</dbReference>
<evidence type="ECO:0000256" key="2">
    <source>
        <dbReference type="ARBA" id="ARBA00022454"/>
    </source>
</evidence>
<reference evidence="11" key="1">
    <citation type="journal article" date="2020" name="Stud. Mycol.">
        <title>101 Dothideomycetes genomes: a test case for predicting lifestyles and emergence of pathogens.</title>
        <authorList>
            <person name="Haridas S."/>
            <person name="Albert R."/>
            <person name="Binder M."/>
            <person name="Bloem J."/>
            <person name="Labutti K."/>
            <person name="Salamov A."/>
            <person name="Andreopoulos B."/>
            <person name="Baker S."/>
            <person name="Barry K."/>
            <person name="Bills G."/>
            <person name="Bluhm B."/>
            <person name="Cannon C."/>
            <person name="Castanera R."/>
            <person name="Culley D."/>
            <person name="Daum C."/>
            <person name="Ezra D."/>
            <person name="Gonzalez J."/>
            <person name="Henrissat B."/>
            <person name="Kuo A."/>
            <person name="Liang C."/>
            <person name="Lipzen A."/>
            <person name="Lutzoni F."/>
            <person name="Magnuson J."/>
            <person name="Mondo S."/>
            <person name="Nolan M."/>
            <person name="Ohm R."/>
            <person name="Pangilinan J."/>
            <person name="Park H.-J."/>
            <person name="Ramirez L."/>
            <person name="Alfaro M."/>
            <person name="Sun H."/>
            <person name="Tritt A."/>
            <person name="Yoshinaga Y."/>
            <person name="Zwiers L.-H."/>
            <person name="Turgeon B."/>
            <person name="Goodwin S."/>
            <person name="Spatafora J."/>
            <person name="Crous P."/>
            <person name="Grigoriev I."/>
        </authorList>
    </citation>
    <scope>NUCLEOTIDE SEQUENCE</scope>
    <source>
        <strain evidence="11">CBS 269.34</strain>
    </source>
</reference>
<keyword evidence="8 9" id="KW-0137">Centromere</keyword>
<dbReference type="PANTHER" id="PTHR14281:SF0">
    <property type="entry name" value="KINETOCHORE PROTEIN SPC25"/>
    <property type="match status" value="1"/>
</dbReference>
<comment type="subcellular location">
    <subcellularLocation>
        <location evidence="9">Nucleus</location>
    </subcellularLocation>
    <subcellularLocation>
        <location evidence="9">Chromosome</location>
        <location evidence="9">Centromere</location>
        <location evidence="9">Kinetochore</location>
    </subcellularLocation>
</comment>
<gene>
    <name evidence="11" type="ORF">BU16DRAFT_458900</name>
</gene>
<dbReference type="PANTHER" id="PTHR14281">
    <property type="entry name" value="KINETOCHORE PROTEIN SPC25-RELATED"/>
    <property type="match status" value="1"/>
</dbReference>
<evidence type="ECO:0000256" key="8">
    <source>
        <dbReference type="ARBA" id="ARBA00023328"/>
    </source>
</evidence>
<comment type="function">
    <text evidence="9">Acts as a component of the essential kinetochore-associated NDC80 complex, which is required for chromosome segregation and spindle checkpoint activity.</text>
</comment>
<dbReference type="InterPro" id="IPR045143">
    <property type="entry name" value="Spc25"/>
</dbReference>
<dbReference type="GO" id="GO:0007059">
    <property type="term" value="P:chromosome segregation"/>
    <property type="evidence" value="ECO:0007669"/>
    <property type="project" value="InterPro"/>
</dbReference>
<dbReference type="Proteomes" id="UP000799750">
    <property type="component" value="Unassembled WGS sequence"/>
</dbReference>
<dbReference type="AlphaFoldDB" id="A0A6A6QXU0"/>
<dbReference type="Pfam" id="PF08234">
    <property type="entry name" value="Spindle_Spc25"/>
    <property type="match status" value="1"/>
</dbReference>
<evidence type="ECO:0000256" key="9">
    <source>
        <dbReference type="RuleBase" id="RU367150"/>
    </source>
</evidence>
<dbReference type="Gene3D" id="3.30.457.50">
    <property type="entry name" value="Chromosome segregation protein Spc25"/>
    <property type="match status" value="1"/>
</dbReference>
<evidence type="ECO:0000256" key="7">
    <source>
        <dbReference type="ARBA" id="ARBA00023306"/>
    </source>
</evidence>
<dbReference type="GO" id="GO:0051301">
    <property type="term" value="P:cell division"/>
    <property type="evidence" value="ECO:0007669"/>
    <property type="project" value="UniProtKB-UniRule"/>
</dbReference>
<sequence length="245" mass="29168">MRPPLTSAEAPSMADQLPSINFGFEELRSRMAQFTARFDDFIDKGRKRVLEERNHFRMNVAELQEDQKMKKRDIEILTLKSTTHAQNLAKESAETAEMHTAITTLTEQRDERLANRDTLKAQIAEVQKAVSARREAQLKHRRYLDGQARHNDPELDFWENYLSMRIDGAGLHDRIKFIFNNINEREWEREAWFEIDTSEREVRVIHYRPKIEKEEVDRVQERYNECREFSVLLKGMRELFIEALK</sequence>
<evidence type="ECO:0000313" key="12">
    <source>
        <dbReference type="Proteomes" id="UP000799750"/>
    </source>
</evidence>
<feature type="domain" description="Chromosome segregation protein Spc25 C-terminal" evidence="10">
    <location>
        <begin position="172"/>
        <end position="240"/>
    </location>
</feature>
<keyword evidence="7 9" id="KW-0131">Cell cycle</keyword>
<evidence type="ECO:0000256" key="3">
    <source>
        <dbReference type="ARBA" id="ARBA00022618"/>
    </source>
</evidence>
<keyword evidence="3 9" id="KW-0132">Cell division</keyword>
<evidence type="ECO:0000256" key="6">
    <source>
        <dbReference type="ARBA" id="ARBA00023054"/>
    </source>
</evidence>
<evidence type="ECO:0000256" key="4">
    <source>
        <dbReference type="ARBA" id="ARBA00022776"/>
    </source>
</evidence>
<dbReference type="FunFam" id="3.30.457.50:FF:000001">
    <property type="entry name" value="Probable kinetochore protein spc25"/>
    <property type="match status" value="1"/>
</dbReference>
<keyword evidence="4 9" id="KW-0498">Mitosis</keyword>
<keyword evidence="5 9" id="KW-0995">Kinetochore</keyword>
<keyword evidence="9" id="KW-0539">Nucleus</keyword>
<keyword evidence="6" id="KW-0175">Coiled coil</keyword>
<dbReference type="EMBL" id="MU004187">
    <property type="protein sequence ID" value="KAF2497029.1"/>
    <property type="molecule type" value="Genomic_DNA"/>
</dbReference>
<keyword evidence="2 9" id="KW-0158">Chromosome</keyword>
<name>A0A6A6QXU0_9PEZI</name>
<evidence type="ECO:0000313" key="11">
    <source>
        <dbReference type="EMBL" id="KAF2497029.1"/>
    </source>
</evidence>
<protein>
    <recommendedName>
        <fullName evidence="9">Kinetochore protein SPC25</fullName>
    </recommendedName>
</protein>
<keyword evidence="12" id="KW-1185">Reference proteome</keyword>
<organism evidence="11 12">
    <name type="scientific">Lophium mytilinum</name>
    <dbReference type="NCBI Taxonomy" id="390894"/>
    <lineage>
        <taxon>Eukaryota</taxon>
        <taxon>Fungi</taxon>
        <taxon>Dikarya</taxon>
        <taxon>Ascomycota</taxon>
        <taxon>Pezizomycotina</taxon>
        <taxon>Dothideomycetes</taxon>
        <taxon>Pleosporomycetidae</taxon>
        <taxon>Mytilinidiales</taxon>
        <taxon>Mytilinidiaceae</taxon>
        <taxon>Lophium</taxon>
    </lineage>
</organism>
<dbReference type="CDD" id="cd23784">
    <property type="entry name" value="RWD_Spc25"/>
    <property type="match status" value="1"/>
</dbReference>
<comment type="subunit">
    <text evidence="9">Component of the NDC80 complex.</text>
</comment>
<proteinExistence type="inferred from homology"/>
<accession>A0A6A6QXU0</accession>
<comment type="similarity">
    <text evidence="1 9">Belongs to the SPC25 family.</text>
</comment>
<dbReference type="GO" id="GO:0005634">
    <property type="term" value="C:nucleus"/>
    <property type="evidence" value="ECO:0007669"/>
    <property type="project" value="UniProtKB-SubCell"/>
</dbReference>
<evidence type="ECO:0000259" key="10">
    <source>
        <dbReference type="Pfam" id="PF08234"/>
    </source>
</evidence>
<evidence type="ECO:0000256" key="5">
    <source>
        <dbReference type="ARBA" id="ARBA00022838"/>
    </source>
</evidence>
<dbReference type="GO" id="GO:0031262">
    <property type="term" value="C:Ndc80 complex"/>
    <property type="evidence" value="ECO:0007669"/>
    <property type="project" value="InterPro"/>
</dbReference>